<organism evidence="3 4">
    <name type="scientific">Artemisia annua</name>
    <name type="common">Sweet wormwood</name>
    <dbReference type="NCBI Taxonomy" id="35608"/>
    <lineage>
        <taxon>Eukaryota</taxon>
        <taxon>Viridiplantae</taxon>
        <taxon>Streptophyta</taxon>
        <taxon>Embryophyta</taxon>
        <taxon>Tracheophyta</taxon>
        <taxon>Spermatophyta</taxon>
        <taxon>Magnoliopsida</taxon>
        <taxon>eudicotyledons</taxon>
        <taxon>Gunneridae</taxon>
        <taxon>Pentapetalae</taxon>
        <taxon>asterids</taxon>
        <taxon>campanulids</taxon>
        <taxon>Asterales</taxon>
        <taxon>Asteraceae</taxon>
        <taxon>Asteroideae</taxon>
        <taxon>Anthemideae</taxon>
        <taxon>Artemisiinae</taxon>
        <taxon>Artemisia</taxon>
    </lineage>
</organism>
<accession>A0A2U1NVY8</accession>
<keyword evidence="3" id="KW-0067">ATP-binding</keyword>
<keyword evidence="3" id="KW-0547">Nucleotide-binding</keyword>
<dbReference type="GO" id="GO:0004386">
    <property type="term" value="F:helicase activity"/>
    <property type="evidence" value="ECO:0007669"/>
    <property type="project" value="UniProtKB-KW"/>
</dbReference>
<keyword evidence="4" id="KW-1185">Reference proteome</keyword>
<dbReference type="AlphaFoldDB" id="A0A2U1NVY8"/>
<feature type="compositionally biased region" description="Low complexity" evidence="1">
    <location>
        <begin position="150"/>
        <end position="163"/>
    </location>
</feature>
<dbReference type="Proteomes" id="UP000245207">
    <property type="component" value="Unassembled WGS sequence"/>
</dbReference>
<feature type="region of interest" description="Disordered" evidence="1">
    <location>
        <begin position="123"/>
        <end position="177"/>
    </location>
</feature>
<feature type="signal peptide" evidence="2">
    <location>
        <begin position="1"/>
        <end position="21"/>
    </location>
</feature>
<protein>
    <submittedName>
        <fullName evidence="3">DNA helicase</fullName>
    </submittedName>
</protein>
<dbReference type="EMBL" id="PKPP01002093">
    <property type="protein sequence ID" value="PWA77669.1"/>
    <property type="molecule type" value="Genomic_DNA"/>
</dbReference>
<feature type="chain" id="PRO_5015396421" evidence="2">
    <location>
        <begin position="22"/>
        <end position="351"/>
    </location>
</feature>
<evidence type="ECO:0000313" key="3">
    <source>
        <dbReference type="EMBL" id="PWA77669.1"/>
    </source>
</evidence>
<gene>
    <name evidence="3" type="ORF">CTI12_AA221810</name>
</gene>
<evidence type="ECO:0000256" key="2">
    <source>
        <dbReference type="SAM" id="SignalP"/>
    </source>
</evidence>
<keyword evidence="3" id="KW-0378">Hydrolase</keyword>
<proteinExistence type="predicted"/>
<keyword evidence="3" id="KW-0347">Helicase</keyword>
<evidence type="ECO:0000313" key="4">
    <source>
        <dbReference type="Proteomes" id="UP000245207"/>
    </source>
</evidence>
<comment type="caution">
    <text evidence="3">The sequence shown here is derived from an EMBL/GenBank/DDBJ whole genome shotgun (WGS) entry which is preliminary data.</text>
</comment>
<name>A0A2U1NVY8_ARTAN</name>
<reference evidence="3 4" key="1">
    <citation type="journal article" date="2018" name="Mol. Plant">
        <title>The genome of Artemisia annua provides insight into the evolution of Asteraceae family and artemisinin biosynthesis.</title>
        <authorList>
            <person name="Shen Q."/>
            <person name="Zhang L."/>
            <person name="Liao Z."/>
            <person name="Wang S."/>
            <person name="Yan T."/>
            <person name="Shi P."/>
            <person name="Liu M."/>
            <person name="Fu X."/>
            <person name="Pan Q."/>
            <person name="Wang Y."/>
            <person name="Lv Z."/>
            <person name="Lu X."/>
            <person name="Zhang F."/>
            <person name="Jiang W."/>
            <person name="Ma Y."/>
            <person name="Chen M."/>
            <person name="Hao X."/>
            <person name="Li L."/>
            <person name="Tang Y."/>
            <person name="Lv G."/>
            <person name="Zhou Y."/>
            <person name="Sun X."/>
            <person name="Brodelius P.E."/>
            <person name="Rose J.K.C."/>
            <person name="Tang K."/>
        </authorList>
    </citation>
    <scope>NUCLEOTIDE SEQUENCE [LARGE SCALE GENOMIC DNA]</scope>
    <source>
        <strain evidence="4">cv. Huhao1</strain>
        <tissue evidence="3">Leaf</tissue>
    </source>
</reference>
<evidence type="ECO:0000256" key="1">
    <source>
        <dbReference type="SAM" id="MobiDB-lite"/>
    </source>
</evidence>
<sequence length="351" mass="39428">MGNFFTRPWLYHSICLPLLQGLTWTDERLCAGPFEKPTDDDESFRKWKEQLLGRADVSQVEEYKFQNGWVWQVGKWVQTSNLMGREQNEVMRRLFFCNRNAQSPDGKSGNTAIVRGSWKRKCTEARGGLGERPSQRPRRQPTNQPLCRPSSQTSQTSAAATSSVPEHRTSVASHAFTTHDTDTFEAVASLSSDRATPAVPMQSVTPPRTSIIRCTGHEQRRIAKVCNSPPEEYKKFGPYNCICSSCHALFWYEERLSSSTRRSGPLYHRCCLGGKQLFSDQHFLSNISAYNQMFSMTLLGTSIDEPNRCAIIIADSKIASVKPVGKTLAMFCKQPPGNTSIQFAPLSRSSP</sequence>
<keyword evidence="2" id="KW-0732">Signal</keyword>